<dbReference type="InterPro" id="IPR020814">
    <property type="entry name" value="Ribosomal_S6_plastid/chlpt"/>
</dbReference>
<dbReference type="Pfam" id="PF01250">
    <property type="entry name" value="Ribosomal_S6"/>
    <property type="match status" value="1"/>
</dbReference>
<sequence>MSETKMPAAEAAVAVAHDDERNSYEFAFHVLPTVAEGEVAGVFDKIKAHITKAGGEILDEEAPQRIDLAYDIVKHIEGKNRKFHSAYFGWTRFKLASEAIEALDEELEGDANILRALMLRLTRIEEESPFRYHEAHKESKVKVVDEGESLGEDTPAVAEVAEATEEAKAEEVVEEKD</sequence>
<evidence type="ECO:0000256" key="3">
    <source>
        <dbReference type="ARBA" id="ARBA00035520"/>
    </source>
</evidence>
<protein>
    <recommendedName>
        <fullName evidence="2">Small ribosomal subunit protein bS6</fullName>
    </recommendedName>
    <alternativeName>
        <fullName evidence="3">30S ribosomal protein S6</fullName>
    </alternativeName>
</protein>
<name>A0A2H0UEK1_9BACT</name>
<evidence type="ECO:0000256" key="1">
    <source>
        <dbReference type="ARBA" id="ARBA00009512"/>
    </source>
</evidence>
<dbReference type="InterPro" id="IPR035980">
    <property type="entry name" value="Ribosomal_bS6_sf"/>
</dbReference>
<comment type="similarity">
    <text evidence="1">Belongs to the bacterial ribosomal protein bS6 family.</text>
</comment>
<dbReference type="Gene3D" id="3.30.70.60">
    <property type="match status" value="1"/>
</dbReference>
<evidence type="ECO:0000313" key="5">
    <source>
        <dbReference type="Proteomes" id="UP000229344"/>
    </source>
</evidence>
<dbReference type="CDD" id="cd00473">
    <property type="entry name" value="bS6"/>
    <property type="match status" value="1"/>
</dbReference>
<organism evidence="4 5">
    <name type="scientific">Candidatus Kaiserbacteria bacterium CG10_big_fil_rev_8_21_14_0_10_47_16</name>
    <dbReference type="NCBI Taxonomy" id="1974608"/>
    <lineage>
        <taxon>Bacteria</taxon>
        <taxon>Candidatus Kaiseribacteriota</taxon>
    </lineage>
</organism>
<dbReference type="AlphaFoldDB" id="A0A2H0UEK1"/>
<proteinExistence type="inferred from homology"/>
<gene>
    <name evidence="4" type="ORF">COU16_00425</name>
</gene>
<dbReference type="GO" id="GO:0019843">
    <property type="term" value="F:rRNA binding"/>
    <property type="evidence" value="ECO:0007669"/>
    <property type="project" value="InterPro"/>
</dbReference>
<accession>A0A2H0UEK1</accession>
<dbReference type="InterPro" id="IPR000529">
    <property type="entry name" value="Ribosomal_bS6"/>
</dbReference>
<evidence type="ECO:0000313" key="4">
    <source>
        <dbReference type="EMBL" id="PIR84839.1"/>
    </source>
</evidence>
<dbReference type="Proteomes" id="UP000229344">
    <property type="component" value="Unassembled WGS sequence"/>
</dbReference>
<dbReference type="InterPro" id="IPR014717">
    <property type="entry name" value="Transl_elong_EF1B/ribsomal_bS6"/>
</dbReference>
<comment type="caution">
    <text evidence="4">The sequence shown here is derived from an EMBL/GenBank/DDBJ whole genome shotgun (WGS) entry which is preliminary data.</text>
</comment>
<reference evidence="5" key="1">
    <citation type="submission" date="2017-09" db="EMBL/GenBank/DDBJ databases">
        <title>Depth-based differentiation of microbial function through sediment-hosted aquifers and enrichment of novel symbionts in the deep terrestrial subsurface.</title>
        <authorList>
            <person name="Probst A.J."/>
            <person name="Ladd B."/>
            <person name="Jarett J.K."/>
            <person name="Geller-Mcgrath D.E."/>
            <person name="Sieber C.M.K."/>
            <person name="Emerson J.B."/>
            <person name="Anantharaman K."/>
            <person name="Thomas B.C."/>
            <person name="Malmstrom R."/>
            <person name="Stieglmeier M."/>
            <person name="Klingl A."/>
            <person name="Woyke T."/>
            <person name="Ryan C.M."/>
            <person name="Banfield J.F."/>
        </authorList>
    </citation>
    <scope>NUCLEOTIDE SEQUENCE [LARGE SCALE GENOMIC DNA]</scope>
</reference>
<dbReference type="GO" id="GO:0003735">
    <property type="term" value="F:structural constituent of ribosome"/>
    <property type="evidence" value="ECO:0007669"/>
    <property type="project" value="InterPro"/>
</dbReference>
<evidence type="ECO:0000256" key="2">
    <source>
        <dbReference type="ARBA" id="ARBA00035294"/>
    </source>
</evidence>
<dbReference type="EMBL" id="PFBI01000003">
    <property type="protein sequence ID" value="PIR84839.1"/>
    <property type="molecule type" value="Genomic_DNA"/>
</dbReference>
<dbReference type="GO" id="GO:0005840">
    <property type="term" value="C:ribosome"/>
    <property type="evidence" value="ECO:0007669"/>
    <property type="project" value="InterPro"/>
</dbReference>
<dbReference type="GO" id="GO:0006412">
    <property type="term" value="P:translation"/>
    <property type="evidence" value="ECO:0007669"/>
    <property type="project" value="InterPro"/>
</dbReference>
<dbReference type="SUPFAM" id="SSF54995">
    <property type="entry name" value="Ribosomal protein S6"/>
    <property type="match status" value="1"/>
</dbReference>